<sequence>MTTAATIPAPVGAWRALPVAARIAVIYVAARLVTTGFFLLASSLSGPGSRYGISPSLGELALGWDAQWYWFAAVSGYPAHLPITATGDVAENAWAFMPLYAFLSAGLGSLLGSWGAGAVAISLASGYGASVMLYALLRERIGGSAAMWAVVFFASGPLAALFQVGYAESMFLFLLFVALWCVQRRRWGWLYVLVPVMGFTRPGALAFALFLGLYGIHRFLRRRTDPLPVSEIVHIVAVGVLSSVVGFAWQAIAAVVTGQPGAYLATELAWRRNWIADASGAFVPVEGWVQGAQFWFTQWGLGPLAGVIALVLLVGGVTAALVMLPQVRTLGVEVRLWSASYLIYLLLVFFPQSSIFRLLVPVSPLWGALAVPRSRAWRLGVLAAALLGQWWWIYNMYALGNTFWQIP</sequence>
<evidence type="ECO:0000256" key="3">
    <source>
        <dbReference type="ARBA" id="ARBA00022502"/>
    </source>
</evidence>
<dbReference type="Proteomes" id="UP001261125">
    <property type="component" value="Unassembled WGS sequence"/>
</dbReference>
<feature type="transmembrane region" description="Helical" evidence="10">
    <location>
        <begin position="336"/>
        <end position="356"/>
    </location>
</feature>
<keyword evidence="8 10" id="KW-1133">Transmembrane helix</keyword>
<dbReference type="PANTHER" id="PTHR12468">
    <property type="entry name" value="GPI MANNOSYLTRANSFERASE 2"/>
    <property type="match status" value="1"/>
</dbReference>
<feature type="transmembrane region" description="Helical" evidence="10">
    <location>
        <begin position="149"/>
        <end position="179"/>
    </location>
</feature>
<evidence type="ECO:0000313" key="11">
    <source>
        <dbReference type="EMBL" id="MDU0347175.1"/>
    </source>
</evidence>
<evidence type="ECO:0000256" key="8">
    <source>
        <dbReference type="ARBA" id="ARBA00022989"/>
    </source>
</evidence>
<evidence type="ECO:0000313" key="12">
    <source>
        <dbReference type="Proteomes" id="UP001261125"/>
    </source>
</evidence>
<keyword evidence="5" id="KW-0808">Transferase</keyword>
<gene>
    <name evidence="11" type="ORF">RWH44_15855</name>
</gene>
<evidence type="ECO:0000256" key="1">
    <source>
        <dbReference type="ARBA" id="ARBA00004477"/>
    </source>
</evidence>
<keyword evidence="12" id="KW-1185">Reference proteome</keyword>
<protein>
    <recommendedName>
        <fullName evidence="13">Glycosyltransferase RgtA/B/C/D-like domain-containing protein</fullName>
    </recommendedName>
</protein>
<evidence type="ECO:0000256" key="2">
    <source>
        <dbReference type="ARBA" id="ARBA00004687"/>
    </source>
</evidence>
<name>A0ABU3SR23_9MICO</name>
<feature type="transmembrane region" description="Helical" evidence="10">
    <location>
        <begin position="232"/>
        <end position="252"/>
    </location>
</feature>
<dbReference type="PANTHER" id="PTHR12468:SF2">
    <property type="entry name" value="GPI MANNOSYLTRANSFERASE 2"/>
    <property type="match status" value="1"/>
</dbReference>
<keyword evidence="6 10" id="KW-0812">Transmembrane</keyword>
<dbReference type="InterPro" id="IPR007315">
    <property type="entry name" value="PIG-V/Gpi18"/>
</dbReference>
<keyword evidence="9 10" id="KW-0472">Membrane</keyword>
<accession>A0ABU3SR23</accession>
<feature type="transmembrane region" description="Helical" evidence="10">
    <location>
        <begin position="20"/>
        <end position="41"/>
    </location>
</feature>
<keyword evidence="4" id="KW-0328">Glycosyltransferase</keyword>
<comment type="caution">
    <text evidence="11">The sequence shown here is derived from an EMBL/GenBank/DDBJ whole genome shotgun (WGS) entry which is preliminary data.</text>
</comment>
<evidence type="ECO:0000256" key="5">
    <source>
        <dbReference type="ARBA" id="ARBA00022679"/>
    </source>
</evidence>
<feature type="transmembrane region" description="Helical" evidence="10">
    <location>
        <begin position="199"/>
        <end position="220"/>
    </location>
</feature>
<comment type="pathway">
    <text evidence="2">Glycolipid biosynthesis; glycosylphosphatidylinositol-anchor biosynthesis.</text>
</comment>
<organism evidence="11 12">
    <name type="scientific">Microbacterium phycohabitans</name>
    <dbReference type="NCBI Taxonomy" id="3075993"/>
    <lineage>
        <taxon>Bacteria</taxon>
        <taxon>Bacillati</taxon>
        <taxon>Actinomycetota</taxon>
        <taxon>Actinomycetes</taxon>
        <taxon>Micrococcales</taxon>
        <taxon>Microbacteriaceae</taxon>
        <taxon>Microbacterium</taxon>
    </lineage>
</organism>
<keyword evidence="7" id="KW-0256">Endoplasmic reticulum</keyword>
<feature type="transmembrane region" description="Helical" evidence="10">
    <location>
        <begin position="376"/>
        <end position="394"/>
    </location>
</feature>
<evidence type="ECO:0008006" key="13">
    <source>
        <dbReference type="Google" id="ProtNLM"/>
    </source>
</evidence>
<evidence type="ECO:0000256" key="4">
    <source>
        <dbReference type="ARBA" id="ARBA00022676"/>
    </source>
</evidence>
<feature type="transmembrane region" description="Helical" evidence="10">
    <location>
        <begin position="304"/>
        <end position="324"/>
    </location>
</feature>
<proteinExistence type="predicted"/>
<evidence type="ECO:0000256" key="7">
    <source>
        <dbReference type="ARBA" id="ARBA00022824"/>
    </source>
</evidence>
<reference evidence="11 12" key="1">
    <citation type="submission" date="2023-09" db="EMBL/GenBank/DDBJ databases">
        <title>Microbacterium fusihabitans sp. nov., Microbacterium phycihabitans sp. nov., and Microbacterium cervinum sp. nov., isolated from dried seaweeds of beach.</title>
        <authorList>
            <person name="Lee S.D."/>
        </authorList>
    </citation>
    <scope>NUCLEOTIDE SEQUENCE [LARGE SCALE GENOMIC DNA]</scope>
    <source>
        <strain evidence="11 12">KSW2-29</strain>
    </source>
</reference>
<keyword evidence="3" id="KW-0337">GPI-anchor biosynthesis</keyword>
<evidence type="ECO:0000256" key="6">
    <source>
        <dbReference type="ARBA" id="ARBA00022692"/>
    </source>
</evidence>
<feature type="transmembrane region" description="Helical" evidence="10">
    <location>
        <begin position="117"/>
        <end position="137"/>
    </location>
</feature>
<dbReference type="RefSeq" id="WP_316005323.1">
    <property type="nucleotide sequence ID" value="NZ_JAWDIT010000008.1"/>
</dbReference>
<evidence type="ECO:0000256" key="9">
    <source>
        <dbReference type="ARBA" id="ARBA00023136"/>
    </source>
</evidence>
<evidence type="ECO:0000256" key="10">
    <source>
        <dbReference type="SAM" id="Phobius"/>
    </source>
</evidence>
<comment type="subcellular location">
    <subcellularLocation>
        <location evidence="1">Endoplasmic reticulum membrane</location>
        <topology evidence="1">Multi-pass membrane protein</topology>
    </subcellularLocation>
</comment>
<dbReference type="EMBL" id="JAWDIT010000008">
    <property type="protein sequence ID" value="MDU0347175.1"/>
    <property type="molecule type" value="Genomic_DNA"/>
</dbReference>